<dbReference type="SUPFAM" id="SSF52266">
    <property type="entry name" value="SGNH hydrolase"/>
    <property type="match status" value="1"/>
</dbReference>
<dbReference type="OrthoDB" id="9764164at2"/>
<reference evidence="3 4" key="1">
    <citation type="submission" date="2019-06" db="EMBL/GenBank/DDBJ databases">
        <title>A novel bacterium of genus Pontibacter, isolated from marine sediment.</title>
        <authorList>
            <person name="Huang H."/>
            <person name="Mo K."/>
            <person name="Hu Y."/>
        </authorList>
    </citation>
    <scope>NUCLEOTIDE SEQUENCE [LARGE SCALE GENOMIC DNA]</scope>
    <source>
        <strain evidence="3 4">HB172049</strain>
    </source>
</reference>
<dbReference type="Gene3D" id="3.40.50.1110">
    <property type="entry name" value="SGNH hydrolase"/>
    <property type="match status" value="1"/>
</dbReference>
<dbReference type="InterPro" id="IPR001087">
    <property type="entry name" value="GDSL"/>
</dbReference>
<keyword evidence="1" id="KW-0732">Signal</keyword>
<feature type="chain" id="PRO_5021330684" description="UmuC domain-containing protein" evidence="1">
    <location>
        <begin position="23"/>
        <end position="442"/>
    </location>
</feature>
<dbReference type="GO" id="GO:0006281">
    <property type="term" value="P:DNA repair"/>
    <property type="evidence" value="ECO:0007669"/>
    <property type="project" value="InterPro"/>
</dbReference>
<accession>A0A501WER6</accession>
<evidence type="ECO:0000259" key="2">
    <source>
        <dbReference type="PROSITE" id="PS50173"/>
    </source>
</evidence>
<dbReference type="GO" id="GO:0016788">
    <property type="term" value="F:hydrolase activity, acting on ester bonds"/>
    <property type="evidence" value="ECO:0007669"/>
    <property type="project" value="InterPro"/>
</dbReference>
<evidence type="ECO:0000256" key="1">
    <source>
        <dbReference type="SAM" id="SignalP"/>
    </source>
</evidence>
<dbReference type="InterPro" id="IPR036514">
    <property type="entry name" value="SGNH_hydro_sf"/>
</dbReference>
<dbReference type="AlphaFoldDB" id="A0A501WER6"/>
<protein>
    <recommendedName>
        <fullName evidence="2">UmuC domain-containing protein</fullName>
    </recommendedName>
</protein>
<dbReference type="PROSITE" id="PS50173">
    <property type="entry name" value="UMUC"/>
    <property type="match status" value="1"/>
</dbReference>
<proteinExistence type="predicted"/>
<comment type="caution">
    <text evidence="3">The sequence shown here is derived from an EMBL/GenBank/DDBJ whole genome shotgun (WGS) entry which is preliminary data.</text>
</comment>
<organism evidence="3 4">
    <name type="scientific">Pontibacter mangrovi</name>
    <dbReference type="NCBI Taxonomy" id="2589816"/>
    <lineage>
        <taxon>Bacteria</taxon>
        <taxon>Pseudomonadati</taxon>
        <taxon>Bacteroidota</taxon>
        <taxon>Cytophagia</taxon>
        <taxon>Cytophagales</taxon>
        <taxon>Hymenobacteraceae</taxon>
        <taxon>Pontibacter</taxon>
    </lineage>
</organism>
<keyword evidence="4" id="KW-1185">Reference proteome</keyword>
<evidence type="ECO:0000313" key="3">
    <source>
        <dbReference type="EMBL" id="TPE45437.1"/>
    </source>
</evidence>
<name>A0A501WER6_9BACT</name>
<dbReference type="InterPro" id="IPR001126">
    <property type="entry name" value="UmuC"/>
</dbReference>
<feature type="signal peptide" evidence="1">
    <location>
        <begin position="1"/>
        <end position="22"/>
    </location>
</feature>
<dbReference type="RefSeq" id="WP_140620141.1">
    <property type="nucleotide sequence ID" value="NZ_VFRQ01000002.1"/>
</dbReference>
<dbReference type="PROSITE" id="PS51257">
    <property type="entry name" value="PROKAR_LIPOPROTEIN"/>
    <property type="match status" value="1"/>
</dbReference>
<gene>
    <name evidence="3" type="ORF">FJM65_05255</name>
</gene>
<feature type="domain" description="UmuC" evidence="2">
    <location>
        <begin position="356"/>
        <end position="422"/>
    </location>
</feature>
<dbReference type="Pfam" id="PF00657">
    <property type="entry name" value="Lipase_GDSL"/>
    <property type="match status" value="1"/>
</dbReference>
<sequence>MKNLFYKTGTLALFAGALLASCEPDIDTPSSSAGTADFSTYIAVGNSLTAGYADGGLYRSGQLNSYPAILAEQFAKVGGGEFKQPLFTEAQKNGSGYLSFKGFDASGLPILEPVTTELAVRGMGLDGKTPLYTAYEEPVNNLGVPGIRMVDAKTAGYGFNNPAGFNPFYERLIGDDLTPSGALLPYVNYVDATNPTFFTMWLGNNDVLGFATSGGVAPISDADKFQENLDAMINALVGDSEAEGVVINIPDVTGVPFFTTKATANLMQMAAAAGTKLYITAANGQVREAAATDYVLLTSTVGTPEQVGPQTVPHGFSPYNPLKNNEVLDGEEVTAAQNAIATFNGKLKAAADANNLAFVDMNAFFNSVKMKDNMPQLTLNNVAYTPAFITGNLFSLDGVHLTPRGYAIVANEIIRNINAKYGASIPAVDETKYNAVLFPGLQ</sequence>
<dbReference type="Proteomes" id="UP000316727">
    <property type="component" value="Unassembled WGS sequence"/>
</dbReference>
<evidence type="ECO:0000313" key="4">
    <source>
        <dbReference type="Proteomes" id="UP000316727"/>
    </source>
</evidence>
<dbReference type="EMBL" id="VFRQ01000002">
    <property type="protein sequence ID" value="TPE45437.1"/>
    <property type="molecule type" value="Genomic_DNA"/>
</dbReference>